<accession>A0A6M7UDR4</accession>
<evidence type="ECO:0000313" key="3">
    <source>
        <dbReference type="EMBL" id="QKC74360.1"/>
    </source>
</evidence>
<evidence type="ECO:0000259" key="2">
    <source>
        <dbReference type="Pfam" id="PF00535"/>
    </source>
</evidence>
<keyword evidence="3" id="KW-0808">Transferase</keyword>
<dbReference type="Gene3D" id="3.90.550.10">
    <property type="entry name" value="Spore Coat Polysaccharide Biosynthesis Protein SpsA, Chain A"/>
    <property type="match status" value="1"/>
</dbReference>
<dbReference type="InterPro" id="IPR050834">
    <property type="entry name" value="Glycosyltransf_2"/>
</dbReference>
<dbReference type="Pfam" id="PF13692">
    <property type="entry name" value="Glyco_trans_1_4"/>
    <property type="match status" value="1"/>
</dbReference>
<evidence type="ECO:0000313" key="4">
    <source>
        <dbReference type="Proteomes" id="UP000503339"/>
    </source>
</evidence>
<feature type="transmembrane region" description="Helical" evidence="1">
    <location>
        <begin position="160"/>
        <end position="180"/>
    </location>
</feature>
<dbReference type="InterPro" id="IPR001173">
    <property type="entry name" value="Glyco_trans_2-like"/>
</dbReference>
<dbReference type="SUPFAM" id="SSF53756">
    <property type="entry name" value="UDP-Glycosyltransferase/glycogen phosphorylase"/>
    <property type="match status" value="1"/>
</dbReference>
<dbReference type="InterPro" id="IPR029044">
    <property type="entry name" value="Nucleotide-diphossugar_trans"/>
</dbReference>
<dbReference type="CDD" id="cd00761">
    <property type="entry name" value="Glyco_tranf_GTA_type"/>
    <property type="match status" value="1"/>
</dbReference>
<dbReference type="EMBL" id="CP033361">
    <property type="protein sequence ID" value="QKC74360.1"/>
    <property type="molecule type" value="Genomic_DNA"/>
</dbReference>
<dbReference type="AlphaFoldDB" id="A0A6M7UDR4"/>
<organism evidence="3 4">
    <name type="scientific">Mesorhizobium erdmanii</name>
    <dbReference type="NCBI Taxonomy" id="1777866"/>
    <lineage>
        <taxon>Bacteria</taxon>
        <taxon>Pseudomonadati</taxon>
        <taxon>Pseudomonadota</taxon>
        <taxon>Alphaproteobacteria</taxon>
        <taxon>Hyphomicrobiales</taxon>
        <taxon>Phyllobacteriaceae</taxon>
        <taxon>Mesorhizobium</taxon>
    </lineage>
</organism>
<gene>
    <name evidence="3" type="ORF">EB233_01445</name>
</gene>
<name>A0A6M7UDR4_9HYPH</name>
<feature type="domain" description="Glycosyltransferase 2-like" evidence="2">
    <location>
        <begin position="12"/>
        <end position="139"/>
    </location>
</feature>
<dbReference type="CDD" id="cd03801">
    <property type="entry name" value="GT4_PimA-like"/>
    <property type="match status" value="1"/>
</dbReference>
<keyword evidence="4" id="KW-1185">Reference proteome</keyword>
<dbReference type="GO" id="GO:0016740">
    <property type="term" value="F:transferase activity"/>
    <property type="evidence" value="ECO:0007669"/>
    <property type="project" value="UniProtKB-KW"/>
</dbReference>
<protein>
    <submittedName>
        <fullName evidence="3">Glycosyltransferase</fullName>
    </submittedName>
</protein>
<sequence>MSMTDTDRQDISVIIPARNAAATVDATLRSLGSDRDLIGEIILVDDRSDDQTSAVSIEAARRYQLPLQIVAVDLGSAGAARNAGMARASGRFLFFLDADDEVVAGGLRLLRDALLRNPEAGLSVGASIRRTEGREDKLKVPHGYTSDRAMNVRRYLFNDLWPIAMGSALVVASATAAIRFPEAIGFDEDTCYWAALLTRAHVAMIPATVFVYHYGEQRMARRFVRKPRASFLSIALELNKLGGFGIPRELLQWRKAWIAQRIARQLIKHKRYRDAGRMMRAVSAHKMLGRSWKALQYRFRIRGGAMLEKPDRPASAGKDQQRRTLIVSYDPAYPPVSGADLRNYSNADTAAGYGPVRLASIRPLVHASNQSGDCVNAVGLTIEGERRTASLGWRRIDGEMRIPRSAFVRLRTLVQAFKPDTIIVEGIGLFKLLRHLRPMANQLILDMHNVESALAAQIQHADRVRPSLAGMLAASGLARLERKALGIVDKVWVCSNQDRNRLSGLSRHKVPIDIVPNGIPHAADIPKTLPAEAQTDSGFPTILFVGHLGYPPNVDAAERLAASILPRIRQALPGARLVLAGRSPKQRVRALASLSGVQLVENPQSLAPLLSAAHITIIPLKTGGGTRIKILEAMAWGVPVIATPLAAEGLDLVENDEVLLSASDEGLADMAIGLCRDAERRTRLRMRAHETVWARFGPQAIRAAVRAGLGLSHDGE</sequence>
<dbReference type="KEGG" id="merd:EB233_01445"/>
<evidence type="ECO:0000256" key="1">
    <source>
        <dbReference type="SAM" id="Phobius"/>
    </source>
</evidence>
<dbReference type="Gene3D" id="3.40.50.2000">
    <property type="entry name" value="Glycogen Phosphorylase B"/>
    <property type="match status" value="2"/>
</dbReference>
<dbReference type="PANTHER" id="PTHR43685:SF14">
    <property type="entry name" value="GLYCOSYLTRANSFERASE 2-LIKE DOMAIN-CONTAINING PROTEIN"/>
    <property type="match status" value="1"/>
</dbReference>
<proteinExistence type="predicted"/>
<dbReference type="PANTHER" id="PTHR43685">
    <property type="entry name" value="GLYCOSYLTRANSFERASE"/>
    <property type="match status" value="1"/>
</dbReference>
<feature type="transmembrane region" description="Helical" evidence="1">
    <location>
        <begin position="192"/>
        <end position="215"/>
    </location>
</feature>
<dbReference type="Proteomes" id="UP000503339">
    <property type="component" value="Chromosome"/>
</dbReference>
<reference evidence="3 4" key="1">
    <citation type="submission" date="2018-10" db="EMBL/GenBank/DDBJ databases">
        <authorList>
            <person name="Perry B.J."/>
            <person name="Sullivan J.T."/>
            <person name="Murphy R.J.T."/>
            <person name="Ramsay J.P."/>
            <person name="Ronson C.W."/>
        </authorList>
    </citation>
    <scope>NUCLEOTIDE SEQUENCE [LARGE SCALE GENOMIC DNA]</scope>
    <source>
        <strain evidence="3 4">NZP2014</strain>
    </source>
</reference>
<keyword evidence="1" id="KW-1133">Transmembrane helix</keyword>
<keyword evidence="1" id="KW-0472">Membrane</keyword>
<keyword evidence="1" id="KW-0812">Transmembrane</keyword>
<dbReference type="Pfam" id="PF00535">
    <property type="entry name" value="Glycos_transf_2"/>
    <property type="match status" value="1"/>
</dbReference>
<dbReference type="SUPFAM" id="SSF53448">
    <property type="entry name" value="Nucleotide-diphospho-sugar transferases"/>
    <property type="match status" value="1"/>
</dbReference>